<protein>
    <recommendedName>
        <fullName evidence="1">ThuA-like domain-containing protein</fullName>
    </recommendedName>
</protein>
<dbReference type="EMBL" id="OBEA01000006">
    <property type="protein sequence ID" value="SNY55787.1"/>
    <property type="molecule type" value="Genomic_DNA"/>
</dbReference>
<evidence type="ECO:0000313" key="3">
    <source>
        <dbReference type="EMBL" id="SNY55787.1"/>
    </source>
</evidence>
<evidence type="ECO:0000259" key="1">
    <source>
        <dbReference type="Pfam" id="PF06283"/>
    </source>
</evidence>
<organism evidence="3 4">
    <name type="scientific">Pseudooceanicola antarcticus</name>
    <dbReference type="NCBI Taxonomy" id="1247613"/>
    <lineage>
        <taxon>Bacteria</taxon>
        <taxon>Pseudomonadati</taxon>
        <taxon>Pseudomonadota</taxon>
        <taxon>Alphaproteobacteria</taxon>
        <taxon>Rhodobacterales</taxon>
        <taxon>Paracoccaceae</taxon>
        <taxon>Pseudooceanicola</taxon>
    </lineage>
</organism>
<keyword evidence="5" id="KW-1185">Reference proteome</keyword>
<dbReference type="SUPFAM" id="SSF52317">
    <property type="entry name" value="Class I glutamine amidotransferase-like"/>
    <property type="match status" value="1"/>
</dbReference>
<dbReference type="AlphaFoldDB" id="A0A285J7F7"/>
<evidence type="ECO:0000313" key="4">
    <source>
        <dbReference type="Proteomes" id="UP000231655"/>
    </source>
</evidence>
<dbReference type="PANTHER" id="PTHR40469">
    <property type="entry name" value="SECRETED GLYCOSYL HYDROLASE"/>
    <property type="match status" value="1"/>
</dbReference>
<dbReference type="EMBL" id="PGTD01000018">
    <property type="protein sequence ID" value="PJE26924.1"/>
    <property type="molecule type" value="Genomic_DNA"/>
</dbReference>
<reference evidence="3 4" key="1">
    <citation type="submission" date="2017-09" db="EMBL/GenBank/DDBJ databases">
        <authorList>
            <person name="Ehlers B."/>
            <person name="Leendertz F.H."/>
        </authorList>
    </citation>
    <scope>NUCLEOTIDE SEQUENCE [LARGE SCALE GENOMIC DNA]</scope>
    <source>
        <strain evidence="3 4">CGMCC 1.12662</strain>
    </source>
</reference>
<reference evidence="2 5" key="2">
    <citation type="journal article" date="2018" name="Int. J. Syst. Evol. Microbiol.">
        <title>Pseudooceanicola lipolyticus sp. nov., a marine alphaproteobacterium, reclassification of Oceanicola flagellatus as Pseudooceanicola flagellatus comb. nov. and emended description of the genus Pseudooceanicola.</title>
        <authorList>
            <person name="Huang M.-M."/>
            <person name="Guo L.-L."/>
            <person name="Wu Y.-H."/>
            <person name="Lai Q.-L."/>
            <person name="Shao Z.-Z."/>
            <person name="Wang C.-S."/>
            <person name="Wu M."/>
            <person name="Xu X.-W."/>
        </authorList>
    </citation>
    <scope>NUCLEOTIDE SEQUENCE [LARGE SCALE GENOMIC DNA]</scope>
    <source>
        <strain evidence="2 5">Ar-45</strain>
    </source>
</reference>
<gene>
    <name evidence="2" type="ORF">CVM39_16475</name>
    <name evidence="3" type="ORF">SAMN06297129_3107</name>
</gene>
<proteinExistence type="predicted"/>
<dbReference type="PANTHER" id="PTHR40469:SF2">
    <property type="entry name" value="GALACTOSE-BINDING DOMAIN-LIKE SUPERFAMILY PROTEIN"/>
    <property type="match status" value="1"/>
</dbReference>
<evidence type="ECO:0000313" key="2">
    <source>
        <dbReference type="EMBL" id="PJE26924.1"/>
    </source>
</evidence>
<dbReference type="Proteomes" id="UP000231655">
    <property type="component" value="Unassembled WGS sequence"/>
</dbReference>
<dbReference type="InterPro" id="IPR029062">
    <property type="entry name" value="Class_I_gatase-like"/>
</dbReference>
<accession>A0A285J7F7</accession>
<dbReference type="InterPro" id="IPR029010">
    <property type="entry name" value="ThuA-like"/>
</dbReference>
<name>A0A285J7F7_9RHOB</name>
<evidence type="ECO:0000313" key="5">
    <source>
        <dbReference type="Proteomes" id="UP000231702"/>
    </source>
</evidence>
<dbReference type="Gene3D" id="3.40.50.880">
    <property type="match status" value="1"/>
</dbReference>
<feature type="domain" description="ThuA-like" evidence="1">
    <location>
        <begin position="4"/>
        <end position="212"/>
    </location>
</feature>
<dbReference type="RefSeq" id="WP_097146810.1">
    <property type="nucleotide sequence ID" value="NZ_OBEA01000006.1"/>
</dbReference>
<dbReference type="OrthoDB" id="9785923at2"/>
<dbReference type="Proteomes" id="UP000231702">
    <property type="component" value="Unassembled WGS sequence"/>
</dbReference>
<sequence length="214" mass="23829">MTKKALIFWGGWEGHEPEACSKVVEDMLRAEGFDTRREEGTAVLGEDRLGQYDLIVPVMTQAQVGKDELANLVAAIEAGTGLGGFHGGMGDTFRADPAYQFMVGGQWVAHPGNILDYRIEITRPEDPLVEGIGDFDYRSEQYYLHVDPGIEVLATTTFSGEHAPWTKGTVMPVVWKHRYGQARVFYSALGHVASEFEVPQMKEILRRGLLWAAR</sequence>
<dbReference type="Pfam" id="PF06283">
    <property type="entry name" value="ThuA"/>
    <property type="match status" value="1"/>
</dbReference>